<dbReference type="GO" id="GO:0005524">
    <property type="term" value="F:ATP binding"/>
    <property type="evidence" value="ECO:0007669"/>
    <property type="project" value="UniProtKB-KW"/>
</dbReference>
<dbReference type="Gene3D" id="3.40.50.10810">
    <property type="entry name" value="Tandem AAA-ATPase domain"/>
    <property type="match status" value="1"/>
</dbReference>
<evidence type="ECO:0000256" key="6">
    <source>
        <dbReference type="ARBA" id="ARBA00022840"/>
    </source>
</evidence>
<dbReference type="PANTHER" id="PTHR10799">
    <property type="entry name" value="SNF2/RAD54 HELICASE FAMILY"/>
    <property type="match status" value="1"/>
</dbReference>
<evidence type="ECO:0000256" key="4">
    <source>
        <dbReference type="ARBA" id="ARBA00022801"/>
    </source>
</evidence>
<evidence type="ECO:0000256" key="5">
    <source>
        <dbReference type="ARBA" id="ARBA00022806"/>
    </source>
</evidence>
<dbReference type="InterPro" id="IPR000330">
    <property type="entry name" value="SNF2_N"/>
</dbReference>
<dbReference type="SMART" id="SM00487">
    <property type="entry name" value="DEXDc"/>
    <property type="match status" value="1"/>
</dbReference>
<evidence type="ECO:0000256" key="8">
    <source>
        <dbReference type="ARBA" id="ARBA00023242"/>
    </source>
</evidence>
<keyword evidence="7 9" id="KW-0175">Coiled coil</keyword>
<keyword evidence="8" id="KW-0539">Nucleus</keyword>
<comment type="similarity">
    <text evidence="2">Belongs to the SNF2/RAD54 helicase family.</text>
</comment>
<evidence type="ECO:0000256" key="2">
    <source>
        <dbReference type="ARBA" id="ARBA00007025"/>
    </source>
</evidence>
<evidence type="ECO:0000259" key="10">
    <source>
        <dbReference type="PROSITE" id="PS51192"/>
    </source>
</evidence>
<evidence type="ECO:0000313" key="11">
    <source>
        <dbReference type="EMBL" id="KAJ8969680.1"/>
    </source>
</evidence>
<keyword evidence="6" id="KW-0067">ATP-binding</keyword>
<dbReference type="EMBL" id="JANEYF010000484">
    <property type="protein sequence ID" value="KAJ8969680.1"/>
    <property type="molecule type" value="Genomic_DNA"/>
</dbReference>
<feature type="domain" description="Helicase ATP-binding" evidence="10">
    <location>
        <begin position="144"/>
        <end position="314"/>
    </location>
</feature>
<organism evidence="11 12">
    <name type="scientific">Rhamnusium bicolor</name>
    <dbReference type="NCBI Taxonomy" id="1586634"/>
    <lineage>
        <taxon>Eukaryota</taxon>
        <taxon>Metazoa</taxon>
        <taxon>Ecdysozoa</taxon>
        <taxon>Arthropoda</taxon>
        <taxon>Hexapoda</taxon>
        <taxon>Insecta</taxon>
        <taxon>Pterygota</taxon>
        <taxon>Neoptera</taxon>
        <taxon>Endopterygota</taxon>
        <taxon>Coleoptera</taxon>
        <taxon>Polyphaga</taxon>
        <taxon>Cucujiformia</taxon>
        <taxon>Chrysomeloidea</taxon>
        <taxon>Cerambycidae</taxon>
        <taxon>Lepturinae</taxon>
        <taxon>Rhagiini</taxon>
        <taxon>Rhamnusium</taxon>
    </lineage>
</organism>
<proteinExistence type="inferred from homology"/>
<sequence>MMNYPDPDIEELKLEEDLKLKEELEKEYRKNLLKEQKLQAKRLAEEKSLQQRQEKALKGMKYLLGLSEKYSTFFKEKVFSESSKTKPLQERNKLQPTLKDMKEVVNVNCRRSQEQKYADVSKHLKYFEGGSLRPYQIDGVTWMTVLFENGLNGILADEMGLGKTIQVIALICHLLERNTLGPYLIVAPLSTIPNWESEFKRFAPRIPLVVFCGSQFERIDKYKKIRRKYSIGKMQTCPVVLVSYQIPLLELNFLKEFQWQYIIVDEGHRVKNHESKLSKILRSLDSSNRLLLTGTPLQNNITELWALLNFLLPHIFNNMDTFASLLMVEDVQDENKLLEQEQKNNLISTIHKVLAPFMLRRLKKDVLDDLVPKKEVNVFCPLSKLQRDLYSYVISKNIAKLRGEDEEDDISKILNEPRRKRKCVEKLRTYNEVVIEADDDSDFENDLIAEEERKTGHKLEKKGSPFLLPD</sequence>
<dbReference type="GO" id="GO:0016787">
    <property type="term" value="F:hydrolase activity"/>
    <property type="evidence" value="ECO:0007669"/>
    <property type="project" value="UniProtKB-KW"/>
</dbReference>
<gene>
    <name evidence="11" type="ORF">NQ314_001642</name>
</gene>
<dbReference type="GO" id="GO:0004386">
    <property type="term" value="F:helicase activity"/>
    <property type="evidence" value="ECO:0007669"/>
    <property type="project" value="UniProtKB-KW"/>
</dbReference>
<dbReference type="GO" id="GO:0005634">
    <property type="term" value="C:nucleus"/>
    <property type="evidence" value="ECO:0007669"/>
    <property type="project" value="UniProtKB-SubCell"/>
</dbReference>
<evidence type="ECO:0000256" key="1">
    <source>
        <dbReference type="ARBA" id="ARBA00004123"/>
    </source>
</evidence>
<evidence type="ECO:0000313" key="12">
    <source>
        <dbReference type="Proteomes" id="UP001162156"/>
    </source>
</evidence>
<dbReference type="Pfam" id="PF00176">
    <property type="entry name" value="SNF2-rel_dom"/>
    <property type="match status" value="1"/>
</dbReference>
<accession>A0AAV8ZUX4</accession>
<evidence type="ECO:0000256" key="3">
    <source>
        <dbReference type="ARBA" id="ARBA00022741"/>
    </source>
</evidence>
<dbReference type="SUPFAM" id="SSF52540">
    <property type="entry name" value="P-loop containing nucleoside triphosphate hydrolases"/>
    <property type="match status" value="2"/>
</dbReference>
<reference evidence="11" key="1">
    <citation type="journal article" date="2023" name="Insect Mol. Biol.">
        <title>Genome sequencing provides insights into the evolution of gene families encoding plant cell wall-degrading enzymes in longhorned beetles.</title>
        <authorList>
            <person name="Shin N.R."/>
            <person name="Okamura Y."/>
            <person name="Kirsch R."/>
            <person name="Pauchet Y."/>
        </authorList>
    </citation>
    <scope>NUCLEOTIDE SEQUENCE</scope>
    <source>
        <strain evidence="11">RBIC_L_NR</strain>
    </source>
</reference>
<dbReference type="AlphaFoldDB" id="A0AAV8ZUX4"/>
<name>A0AAV8ZUX4_9CUCU</name>
<keyword evidence="12" id="KW-1185">Reference proteome</keyword>
<keyword evidence="4" id="KW-0378">Hydrolase</keyword>
<dbReference type="Proteomes" id="UP001162156">
    <property type="component" value="Unassembled WGS sequence"/>
</dbReference>
<evidence type="ECO:0000256" key="9">
    <source>
        <dbReference type="SAM" id="Coils"/>
    </source>
</evidence>
<dbReference type="PROSITE" id="PS51192">
    <property type="entry name" value="HELICASE_ATP_BIND_1"/>
    <property type="match status" value="1"/>
</dbReference>
<comment type="caution">
    <text evidence="11">The sequence shown here is derived from an EMBL/GenBank/DDBJ whole genome shotgun (WGS) entry which is preliminary data.</text>
</comment>
<keyword evidence="3" id="KW-0547">Nucleotide-binding</keyword>
<protein>
    <recommendedName>
        <fullName evidence="10">Helicase ATP-binding domain-containing protein</fullName>
    </recommendedName>
</protein>
<dbReference type="FunFam" id="3.40.50.10810:FF:000015">
    <property type="entry name" value="lymphoid-specific helicase isoform X1"/>
    <property type="match status" value="1"/>
</dbReference>
<dbReference type="InterPro" id="IPR038718">
    <property type="entry name" value="SNF2-like_sf"/>
</dbReference>
<comment type="subcellular location">
    <subcellularLocation>
        <location evidence="1">Nucleus</location>
    </subcellularLocation>
</comment>
<dbReference type="InterPro" id="IPR027417">
    <property type="entry name" value="P-loop_NTPase"/>
</dbReference>
<feature type="coiled-coil region" evidence="9">
    <location>
        <begin position="21"/>
        <end position="53"/>
    </location>
</feature>
<keyword evidence="5" id="KW-0347">Helicase</keyword>
<evidence type="ECO:0000256" key="7">
    <source>
        <dbReference type="ARBA" id="ARBA00023054"/>
    </source>
</evidence>
<dbReference type="InterPro" id="IPR014001">
    <property type="entry name" value="Helicase_ATP-bd"/>
</dbReference>